<dbReference type="GO" id="GO:0008236">
    <property type="term" value="F:serine-type peptidase activity"/>
    <property type="evidence" value="ECO:0007669"/>
    <property type="project" value="UniProtKB-KW"/>
</dbReference>
<keyword evidence="4" id="KW-0720">Serine protease</keyword>
<feature type="domain" description="Peptidase S49" evidence="5">
    <location>
        <begin position="279"/>
        <end position="406"/>
    </location>
</feature>
<proteinExistence type="inferred from homology"/>
<dbReference type="Gene3D" id="3.90.226.10">
    <property type="entry name" value="2-enoyl-CoA Hydratase, Chain A, domain 1"/>
    <property type="match status" value="4"/>
</dbReference>
<dbReference type="GO" id="GO:0016020">
    <property type="term" value="C:membrane"/>
    <property type="evidence" value="ECO:0007669"/>
    <property type="project" value="InterPro"/>
</dbReference>
<sequence length="407" mass="44721">HFGGGNPSKLQAVARALKDFKTSEKKIIAYSGLGYWTSSYYLAAHADEIHMHDYSALLIEGYRSFRTYYKSFFDKFYIDSNVFKVGEYKAFVEPYFRDDMSEEAKNNVIEWISVLWSTYLDDVSEAKDIDSAKFKNYIDFPVEALKLSNGDLAKAALEAGLVDKLSNKREFHDYLVSLSGDAEDDSINSITMNEYKQAIDLNSSSYSDGLKESNIALIIASGSIIDGDGGPGEIAGNDFISLIRQAYFDESVKALVLRVDSGGGSAYASEVIADELEKFKQSGRPIVASMSSVAASGGYYISAPADKIFANPTTITGSIGVGGFIPTFERALDQIGIHEDGYSTVDLTTSPFQTLTEKDKEIIQMSVDDIYVKFITKVAEGRSMSVEEVDAIARGRVWIGEKALEIG</sequence>
<evidence type="ECO:0000259" key="5">
    <source>
        <dbReference type="Pfam" id="PF01343"/>
    </source>
</evidence>
<dbReference type="PANTHER" id="PTHR33209">
    <property type="entry name" value="PROTEASE 4"/>
    <property type="match status" value="1"/>
</dbReference>
<dbReference type="PANTHER" id="PTHR33209:SF1">
    <property type="entry name" value="PEPTIDASE S49 DOMAIN-CONTAINING PROTEIN"/>
    <property type="match status" value="1"/>
</dbReference>
<dbReference type="InterPro" id="IPR047217">
    <property type="entry name" value="S49_SppA_67K_type_N"/>
</dbReference>
<feature type="non-terminal residue" evidence="6">
    <location>
        <position position="1"/>
    </location>
</feature>
<evidence type="ECO:0000256" key="2">
    <source>
        <dbReference type="ARBA" id="ARBA00022670"/>
    </source>
</evidence>
<evidence type="ECO:0000256" key="3">
    <source>
        <dbReference type="ARBA" id="ARBA00022801"/>
    </source>
</evidence>
<dbReference type="GO" id="GO:0006465">
    <property type="term" value="P:signal peptide processing"/>
    <property type="evidence" value="ECO:0007669"/>
    <property type="project" value="InterPro"/>
</dbReference>
<dbReference type="InterPro" id="IPR047272">
    <property type="entry name" value="S49_SppA_C"/>
</dbReference>
<gene>
    <name evidence="6" type="ORF">METZ01_LOCUS284214</name>
</gene>
<dbReference type="InterPro" id="IPR002142">
    <property type="entry name" value="Peptidase_S49"/>
</dbReference>
<evidence type="ECO:0000256" key="4">
    <source>
        <dbReference type="ARBA" id="ARBA00022825"/>
    </source>
</evidence>
<comment type="similarity">
    <text evidence="1">Belongs to the peptidase S49 family.</text>
</comment>
<reference evidence="6" key="1">
    <citation type="submission" date="2018-05" db="EMBL/GenBank/DDBJ databases">
        <authorList>
            <person name="Lanie J.A."/>
            <person name="Ng W.-L."/>
            <person name="Kazmierczak K.M."/>
            <person name="Andrzejewski T.M."/>
            <person name="Davidsen T.M."/>
            <person name="Wayne K.J."/>
            <person name="Tettelin H."/>
            <person name="Glass J.I."/>
            <person name="Rusch D."/>
            <person name="Podicherti R."/>
            <person name="Tsui H.-C.T."/>
            <person name="Winkler M.E."/>
        </authorList>
    </citation>
    <scope>NUCLEOTIDE SEQUENCE</scope>
</reference>
<dbReference type="EMBL" id="UINC01084580">
    <property type="protein sequence ID" value="SVC31360.1"/>
    <property type="molecule type" value="Genomic_DNA"/>
</dbReference>
<dbReference type="CDD" id="cd07018">
    <property type="entry name" value="S49_SppA_67K_type"/>
    <property type="match status" value="1"/>
</dbReference>
<feature type="domain" description="Peptidase S49" evidence="5">
    <location>
        <begin position="20"/>
        <end position="170"/>
    </location>
</feature>
<dbReference type="Pfam" id="PF01343">
    <property type="entry name" value="Peptidase_S49"/>
    <property type="match status" value="2"/>
</dbReference>
<evidence type="ECO:0000313" key="6">
    <source>
        <dbReference type="EMBL" id="SVC31360.1"/>
    </source>
</evidence>
<keyword evidence="3" id="KW-0378">Hydrolase</keyword>
<keyword evidence="2" id="KW-0645">Protease</keyword>
<feature type="non-terminal residue" evidence="6">
    <location>
        <position position="407"/>
    </location>
</feature>
<dbReference type="AlphaFoldDB" id="A0A382L3U4"/>
<dbReference type="InterPro" id="IPR004634">
    <property type="entry name" value="Pept_S49_pIV"/>
</dbReference>
<name>A0A382L3U4_9ZZZZ</name>
<accession>A0A382L3U4</accession>
<organism evidence="6">
    <name type="scientific">marine metagenome</name>
    <dbReference type="NCBI Taxonomy" id="408172"/>
    <lineage>
        <taxon>unclassified sequences</taxon>
        <taxon>metagenomes</taxon>
        <taxon>ecological metagenomes</taxon>
    </lineage>
</organism>
<dbReference type="InterPro" id="IPR029045">
    <property type="entry name" value="ClpP/crotonase-like_dom_sf"/>
</dbReference>
<dbReference type="SUPFAM" id="SSF52096">
    <property type="entry name" value="ClpP/crotonase"/>
    <property type="match status" value="2"/>
</dbReference>
<evidence type="ECO:0000256" key="1">
    <source>
        <dbReference type="ARBA" id="ARBA00008683"/>
    </source>
</evidence>
<protein>
    <recommendedName>
        <fullName evidence="5">Peptidase S49 domain-containing protein</fullName>
    </recommendedName>
</protein>
<dbReference type="CDD" id="cd07023">
    <property type="entry name" value="S49_Sppa_N_C"/>
    <property type="match status" value="1"/>
</dbReference>
<dbReference type="NCBIfam" id="TIGR00705">
    <property type="entry name" value="SppA_67K"/>
    <property type="match status" value="1"/>
</dbReference>